<reference evidence="3" key="1">
    <citation type="submission" date="2017-11" db="EMBL/GenBank/DDBJ databases">
        <authorList>
            <person name="Lima N.C."/>
            <person name="Parody-Merino A.M."/>
            <person name="Battley P.F."/>
            <person name="Fidler A.E."/>
            <person name="Prosdocimi F."/>
        </authorList>
    </citation>
    <scope>NUCLEOTIDE SEQUENCE [LARGE SCALE GENOMIC DNA]</scope>
</reference>
<evidence type="ECO:0000313" key="3">
    <source>
        <dbReference type="Proteomes" id="UP000233556"/>
    </source>
</evidence>
<proteinExistence type="predicted"/>
<feature type="region of interest" description="Disordered" evidence="1">
    <location>
        <begin position="1"/>
        <end position="21"/>
    </location>
</feature>
<dbReference type="Proteomes" id="UP000233556">
    <property type="component" value="Unassembled WGS sequence"/>
</dbReference>
<feature type="compositionally biased region" description="Polar residues" evidence="1">
    <location>
        <begin position="1"/>
        <end position="14"/>
    </location>
</feature>
<protein>
    <submittedName>
        <fullName evidence="2">Uncharacterized protein</fullName>
    </submittedName>
</protein>
<name>A0A2I0T8F8_LIMLA</name>
<reference evidence="3" key="2">
    <citation type="submission" date="2017-12" db="EMBL/GenBank/DDBJ databases">
        <title>Genome sequence of the Bar-tailed Godwit (Limosa lapponica baueri).</title>
        <authorList>
            <person name="Lima N.C.B."/>
            <person name="Parody-Merino A.M."/>
            <person name="Battley P.F."/>
            <person name="Fidler A.E."/>
            <person name="Prosdocimi F."/>
        </authorList>
    </citation>
    <scope>NUCLEOTIDE SEQUENCE [LARGE SCALE GENOMIC DNA]</scope>
</reference>
<evidence type="ECO:0000256" key="1">
    <source>
        <dbReference type="SAM" id="MobiDB-lite"/>
    </source>
</evidence>
<dbReference type="AlphaFoldDB" id="A0A2I0T8F8"/>
<organism evidence="2 3">
    <name type="scientific">Limosa lapponica baueri</name>
    <dbReference type="NCBI Taxonomy" id="1758121"/>
    <lineage>
        <taxon>Eukaryota</taxon>
        <taxon>Metazoa</taxon>
        <taxon>Chordata</taxon>
        <taxon>Craniata</taxon>
        <taxon>Vertebrata</taxon>
        <taxon>Euteleostomi</taxon>
        <taxon>Archelosauria</taxon>
        <taxon>Archosauria</taxon>
        <taxon>Dinosauria</taxon>
        <taxon>Saurischia</taxon>
        <taxon>Theropoda</taxon>
        <taxon>Coelurosauria</taxon>
        <taxon>Aves</taxon>
        <taxon>Neognathae</taxon>
        <taxon>Neoaves</taxon>
        <taxon>Charadriiformes</taxon>
        <taxon>Scolopacidae</taxon>
        <taxon>Limosa</taxon>
    </lineage>
</organism>
<evidence type="ECO:0000313" key="2">
    <source>
        <dbReference type="EMBL" id="PKU30069.1"/>
    </source>
</evidence>
<keyword evidence="3" id="KW-1185">Reference proteome</keyword>
<dbReference type="EMBL" id="KZ515495">
    <property type="protein sequence ID" value="PKU30069.1"/>
    <property type="molecule type" value="Genomic_DNA"/>
</dbReference>
<accession>A0A2I0T8F8</accession>
<gene>
    <name evidence="2" type="ORF">llap_19627</name>
</gene>
<sequence>MSSLSFSREQSSGLSPKAAIDDTDNYVSDDIAGHLLAWALKRLILKTLTVLPYQAAQLAALLVQAESCWA</sequence>